<gene>
    <name evidence="2" type="ORF">OKA05_24175</name>
</gene>
<name>A0ABT3GQ72_9BACT</name>
<sequence length="674" mass="75681">MKNLPLIVHIIFHPGSAGARDLARHIHRQLNVDPMVPGLRVPTIFCEGQQGNKPPLKFRLGHAERTVVVVLADDVINLDDEWCSFIGDVWEHCLKASARFVPFQLAKGAWPLDPRLEKVNFARAYSFADDQARRPWIVQRIVVEVCRYLSDLDPVDEAGKKSPVPIKIFLSHTKLDLGHDPYITNKVLDCLKADQPIEAWVDSGSILVGSLFGQEIESGIKNTSLLVLLTDSYATREWCREEILLAKEHQRPVAVIDALKEYESRSFPYLGNVPRIRWDDDPQKGIDLVLKETLRHLHDHALLERWKVADDIIFARPPEFATLAGMTHGSRILYPDPPVGEGEKRRLERTGVLFETPLQRLASDRSLQGLKIGLSMSESTDIALYGMDNLHLEECMAELSRYLLIKGATLAYGGHLGSEGYTRRLIELVSTYNTNRAHGTAALDRIVNYRGWPLLDLAEAQRSELKPLCQTVLLPRPADVDESLHPEICKQAPSFAATDSAEHRFAWARGMTEMREFQADRTKSGVAAMIVLGGRFGPTVRTDKDGNKSEEWYSGRIPGVLEEVLLAIKLGQPVFLIGAFGGVAELVIDLLRGEDRMEATWDYQKNAPHSVKMRELYERRGIGWVDYPEIVATIRAKGIAGINPLLTEEEQHELFDTVSYARIVELILAGLGKL</sequence>
<dbReference type="RefSeq" id="WP_264489784.1">
    <property type="nucleotide sequence ID" value="NZ_JAPDDT010000016.1"/>
</dbReference>
<evidence type="ECO:0000313" key="2">
    <source>
        <dbReference type="EMBL" id="MCW1925677.1"/>
    </source>
</evidence>
<dbReference type="Gene3D" id="3.40.50.10140">
    <property type="entry name" value="Toll/interleukin-1 receptor homology (TIR) domain"/>
    <property type="match status" value="1"/>
</dbReference>
<proteinExistence type="predicted"/>
<feature type="domain" description="TIR" evidence="1">
    <location>
        <begin position="164"/>
        <end position="297"/>
    </location>
</feature>
<dbReference type="Proteomes" id="UP001320876">
    <property type="component" value="Unassembled WGS sequence"/>
</dbReference>
<dbReference type="Pfam" id="PF18163">
    <property type="entry name" value="LD_cluster2"/>
    <property type="match status" value="1"/>
</dbReference>
<dbReference type="PROSITE" id="PS50104">
    <property type="entry name" value="TIR"/>
    <property type="match status" value="1"/>
</dbReference>
<dbReference type="EMBL" id="JAPDDT010000016">
    <property type="protein sequence ID" value="MCW1925677.1"/>
    <property type="molecule type" value="Genomic_DNA"/>
</dbReference>
<protein>
    <submittedName>
        <fullName evidence="2">TIR domain-containing protein</fullName>
    </submittedName>
</protein>
<comment type="caution">
    <text evidence="2">The sequence shown here is derived from an EMBL/GenBank/DDBJ whole genome shotgun (WGS) entry which is preliminary data.</text>
</comment>
<dbReference type="InterPro" id="IPR041160">
    <property type="entry name" value="LD_cluster2"/>
</dbReference>
<dbReference type="Pfam" id="PF13676">
    <property type="entry name" value="TIR_2"/>
    <property type="match status" value="1"/>
</dbReference>
<organism evidence="2 3">
    <name type="scientific">Luteolibacter arcticus</name>
    <dbReference type="NCBI Taxonomy" id="1581411"/>
    <lineage>
        <taxon>Bacteria</taxon>
        <taxon>Pseudomonadati</taxon>
        <taxon>Verrucomicrobiota</taxon>
        <taxon>Verrucomicrobiia</taxon>
        <taxon>Verrucomicrobiales</taxon>
        <taxon>Verrucomicrobiaceae</taxon>
        <taxon>Luteolibacter</taxon>
    </lineage>
</organism>
<accession>A0ABT3GQ72</accession>
<reference evidence="2 3" key="1">
    <citation type="submission" date="2022-10" db="EMBL/GenBank/DDBJ databases">
        <title>Luteolibacter arcticus strain CCTCC AB 2014275, whole genome shotgun sequencing project.</title>
        <authorList>
            <person name="Zhao G."/>
            <person name="Shen L."/>
        </authorList>
    </citation>
    <scope>NUCLEOTIDE SEQUENCE [LARGE SCALE GENOMIC DNA]</scope>
    <source>
        <strain evidence="2 3">CCTCC AB 2014275</strain>
    </source>
</reference>
<evidence type="ECO:0000313" key="3">
    <source>
        <dbReference type="Proteomes" id="UP001320876"/>
    </source>
</evidence>
<dbReference type="InterPro" id="IPR000157">
    <property type="entry name" value="TIR_dom"/>
</dbReference>
<evidence type="ECO:0000259" key="1">
    <source>
        <dbReference type="PROSITE" id="PS50104"/>
    </source>
</evidence>
<dbReference type="InterPro" id="IPR035897">
    <property type="entry name" value="Toll_tir_struct_dom_sf"/>
</dbReference>
<keyword evidence="3" id="KW-1185">Reference proteome</keyword>
<dbReference type="SUPFAM" id="SSF52200">
    <property type="entry name" value="Toll/Interleukin receptor TIR domain"/>
    <property type="match status" value="1"/>
</dbReference>